<evidence type="ECO:0000313" key="1">
    <source>
        <dbReference type="EMBL" id="EJG07250.1"/>
    </source>
</evidence>
<dbReference type="InterPro" id="IPR023187">
    <property type="entry name" value="Tscrpt_reg_MarR-type_CS"/>
</dbReference>
<gene>
    <name evidence="1" type="ORF">Metli_1294</name>
</gene>
<dbReference type="PROSITE" id="PS01117">
    <property type="entry name" value="HTH_MARR_1"/>
    <property type="match status" value="1"/>
</dbReference>
<proteinExistence type="predicted"/>
<reference evidence="1 2" key="1">
    <citation type="submission" date="2011-08" db="EMBL/GenBank/DDBJ databases">
        <title>The complete genome of Methanofollis liminatans DSM 4140.</title>
        <authorList>
            <consortium name="US DOE Joint Genome Institute (JGI-PGF)"/>
            <person name="Lucas S."/>
            <person name="Han J."/>
            <person name="Lapidus A."/>
            <person name="Bruce D."/>
            <person name="Goodwin L."/>
            <person name="Pitluck S."/>
            <person name="Peters L."/>
            <person name="Kyrpides N."/>
            <person name="Mavromatis K."/>
            <person name="Ivanova N."/>
            <person name="Mikhailova N."/>
            <person name="Lu M."/>
            <person name="Detter J.C."/>
            <person name="Tapia R."/>
            <person name="Han C."/>
            <person name="Land M."/>
            <person name="Hauser L."/>
            <person name="Markowitz V."/>
            <person name="Cheng J.-F."/>
            <person name="Hugenholtz P."/>
            <person name="Woyke T."/>
            <person name="Wu D."/>
            <person name="Spring S."/>
            <person name="Schuler E."/>
            <person name="Brambilla E."/>
            <person name="Klenk H.-P."/>
            <person name="Eisen J.A."/>
        </authorList>
    </citation>
    <scope>NUCLEOTIDE SEQUENCE [LARGE SCALE GENOMIC DNA]</scope>
    <source>
        <strain evidence="1 2">DSM 4140</strain>
    </source>
</reference>
<dbReference type="SUPFAM" id="SSF46785">
    <property type="entry name" value="Winged helix' DNA-binding domain"/>
    <property type="match status" value="1"/>
</dbReference>
<protein>
    <submittedName>
        <fullName evidence="1">Uncharacterized protein</fullName>
    </submittedName>
</protein>
<evidence type="ECO:0000313" key="2">
    <source>
        <dbReference type="Proteomes" id="UP000005095"/>
    </source>
</evidence>
<dbReference type="Gene3D" id="3.40.50.10770">
    <property type="entry name" value="Hypothetical protein VC1899 like domain (Restriction endonuclease-like)"/>
    <property type="match status" value="1"/>
</dbReference>
<dbReference type="HOGENOM" id="CLU_1072048_0_0_2"/>
<dbReference type="AlphaFoldDB" id="J1L3F2"/>
<name>J1L3F2_9EURY</name>
<dbReference type="OrthoDB" id="111645at2157"/>
<sequence length="259" mass="29509">MPEPHLLFISAGEHVHETLPACIKNLKEITHAIVVVEESVYHDLPVDAVQMKTVKPLIREAIQGVKAICDSMNIAFSEIRTEDTRINAIRDAVLAVTRQHPAARISFNLSGGTKMLSLSLFIMALWLDAEVYLTPKNDQIEQILIPQMHLDDIRRNPNYPKALEIISTASGRWVTRQDFAIEMEKNYKPSRFPGDEKTKRIPNRGTITRILQQLIDWDLVEESFCDRSKKAKQYCLTPHGEFAQKILRFEGGTDAPEHK</sequence>
<keyword evidence="2" id="KW-1185">Reference proteome</keyword>
<accession>J1L3F2</accession>
<dbReference type="Proteomes" id="UP000005095">
    <property type="component" value="Chromosome"/>
</dbReference>
<dbReference type="EMBL" id="CM001555">
    <property type="protein sequence ID" value="EJG07250.1"/>
    <property type="molecule type" value="Genomic_DNA"/>
</dbReference>
<organism evidence="1 2">
    <name type="scientific">Methanofollis liminatans DSM 4140</name>
    <dbReference type="NCBI Taxonomy" id="28892"/>
    <lineage>
        <taxon>Archaea</taxon>
        <taxon>Methanobacteriati</taxon>
        <taxon>Methanobacteriota</taxon>
        <taxon>Stenosarchaea group</taxon>
        <taxon>Methanomicrobia</taxon>
        <taxon>Methanomicrobiales</taxon>
        <taxon>Methanomicrobiaceae</taxon>
        <taxon>Methanofollis</taxon>
    </lineage>
</organism>
<dbReference type="InterPro" id="IPR036390">
    <property type="entry name" value="WH_DNA-bd_sf"/>
</dbReference>
<dbReference type="RefSeq" id="WP_004038942.1">
    <property type="nucleotide sequence ID" value="NZ_CM001555.1"/>
</dbReference>
<dbReference type="STRING" id="28892.Metli_1294"/>